<proteinExistence type="predicted"/>
<feature type="compositionally biased region" description="Polar residues" evidence="1">
    <location>
        <begin position="349"/>
        <end position="362"/>
    </location>
</feature>
<dbReference type="OrthoDB" id="3063833at2759"/>
<feature type="region of interest" description="Disordered" evidence="1">
    <location>
        <begin position="237"/>
        <end position="398"/>
    </location>
</feature>
<gene>
    <name evidence="2" type="ORF">GYMLUDRAFT_828238</name>
</gene>
<sequence length="398" mass="43363">MAIIVFKRTAYSSDSASCTIIQSLFEQLDERVTEHCSYNPQLRMAAISQLLQADPATFFKDLDPFYPTLSLSSTLQLSLDTNSDASIESCTPAQETPPNPSKIDPFILAGPSDSDIFAAAKREMALCTQLLLDTNMCTSPHFWMSSNVENRPSPVAQTFSINIDEFLSPKPSAEDVSSLDQQEPLASTTGPSSPSKAQSQSLLQIHDHSNIDPASVPSELLAPYISKNHAGFSLRRPLSSLSTTSSPNTGNTSSANETHSPSKLSRAEMQDLFGVSPSSGVDAHEDHRNTNKTQGNDVPPPSTPTRKRKVSTASHVADISEQLSTPTGKELKTKRRRRSSAMGDDTVAGSGTRNNAPSTPQYDRNHPRRSKRQKSHNAQKQGADIAQEFENKENRIVH</sequence>
<dbReference type="Proteomes" id="UP000053593">
    <property type="component" value="Unassembled WGS sequence"/>
</dbReference>
<organism evidence="2 3">
    <name type="scientific">Collybiopsis luxurians FD-317 M1</name>
    <dbReference type="NCBI Taxonomy" id="944289"/>
    <lineage>
        <taxon>Eukaryota</taxon>
        <taxon>Fungi</taxon>
        <taxon>Dikarya</taxon>
        <taxon>Basidiomycota</taxon>
        <taxon>Agaricomycotina</taxon>
        <taxon>Agaricomycetes</taxon>
        <taxon>Agaricomycetidae</taxon>
        <taxon>Agaricales</taxon>
        <taxon>Marasmiineae</taxon>
        <taxon>Omphalotaceae</taxon>
        <taxon>Collybiopsis</taxon>
        <taxon>Collybiopsis luxurians</taxon>
    </lineage>
</organism>
<evidence type="ECO:0000256" key="1">
    <source>
        <dbReference type="SAM" id="MobiDB-lite"/>
    </source>
</evidence>
<protein>
    <submittedName>
        <fullName evidence="2">Uncharacterized protein</fullName>
    </submittedName>
</protein>
<keyword evidence="3" id="KW-1185">Reference proteome</keyword>
<feature type="compositionally biased region" description="Low complexity" evidence="1">
    <location>
        <begin position="237"/>
        <end position="254"/>
    </location>
</feature>
<accession>A0A0D0AZN0</accession>
<feature type="compositionally biased region" description="Polar residues" evidence="1">
    <location>
        <begin position="178"/>
        <end position="201"/>
    </location>
</feature>
<feature type="region of interest" description="Disordered" evidence="1">
    <location>
        <begin position="170"/>
        <end position="201"/>
    </location>
</feature>
<dbReference type="EMBL" id="KN834800">
    <property type="protein sequence ID" value="KIK56195.1"/>
    <property type="molecule type" value="Genomic_DNA"/>
</dbReference>
<evidence type="ECO:0000313" key="2">
    <source>
        <dbReference type="EMBL" id="KIK56195.1"/>
    </source>
</evidence>
<dbReference type="AlphaFoldDB" id="A0A0D0AZN0"/>
<evidence type="ECO:0000313" key="3">
    <source>
        <dbReference type="Proteomes" id="UP000053593"/>
    </source>
</evidence>
<feature type="compositionally biased region" description="Basic and acidic residues" evidence="1">
    <location>
        <begin position="389"/>
        <end position="398"/>
    </location>
</feature>
<reference evidence="2 3" key="1">
    <citation type="submission" date="2014-04" db="EMBL/GenBank/DDBJ databases">
        <title>Evolutionary Origins and Diversification of the Mycorrhizal Mutualists.</title>
        <authorList>
            <consortium name="DOE Joint Genome Institute"/>
            <consortium name="Mycorrhizal Genomics Consortium"/>
            <person name="Kohler A."/>
            <person name="Kuo A."/>
            <person name="Nagy L.G."/>
            <person name="Floudas D."/>
            <person name="Copeland A."/>
            <person name="Barry K.W."/>
            <person name="Cichocki N."/>
            <person name="Veneault-Fourrey C."/>
            <person name="LaButti K."/>
            <person name="Lindquist E.A."/>
            <person name="Lipzen A."/>
            <person name="Lundell T."/>
            <person name="Morin E."/>
            <person name="Murat C."/>
            <person name="Riley R."/>
            <person name="Ohm R."/>
            <person name="Sun H."/>
            <person name="Tunlid A."/>
            <person name="Henrissat B."/>
            <person name="Grigoriev I.V."/>
            <person name="Hibbett D.S."/>
            <person name="Martin F."/>
        </authorList>
    </citation>
    <scope>NUCLEOTIDE SEQUENCE [LARGE SCALE GENOMIC DNA]</scope>
    <source>
        <strain evidence="2 3">FD-317 M1</strain>
    </source>
</reference>
<name>A0A0D0AZN0_9AGAR</name>
<dbReference type="HOGENOM" id="CLU_692718_0_0_1"/>
<feature type="compositionally biased region" description="Basic residues" evidence="1">
    <location>
        <begin position="366"/>
        <end position="377"/>
    </location>
</feature>